<organism evidence="1">
    <name type="scientific">Albugo laibachii Nc14</name>
    <dbReference type="NCBI Taxonomy" id="890382"/>
    <lineage>
        <taxon>Eukaryota</taxon>
        <taxon>Sar</taxon>
        <taxon>Stramenopiles</taxon>
        <taxon>Oomycota</taxon>
        <taxon>Peronosporomycetes</taxon>
        <taxon>Albuginales</taxon>
        <taxon>Albuginaceae</taxon>
        <taxon>Albugo</taxon>
    </lineage>
</organism>
<accession>F0WZT4</accession>
<dbReference type="EMBL" id="FR824484">
    <property type="protein sequence ID" value="CCA27011.1"/>
    <property type="molecule type" value="Genomic_DNA"/>
</dbReference>
<protein>
    <submittedName>
        <fullName evidence="1">AlNc14C441G11675 protein</fullName>
    </submittedName>
</protein>
<evidence type="ECO:0000313" key="1">
    <source>
        <dbReference type="EMBL" id="CCA27011.1"/>
    </source>
</evidence>
<gene>
    <name evidence="1" type="primary">AlNc14C441G11675</name>
    <name evidence="1" type="ORF">ALNC14_131550</name>
</gene>
<sequence>MNFIWRPCFSILNELFSFCLNLVACTLCDAFTRGFGASGMITLLVGACSKWCLTSFKGGCIQLRG</sequence>
<reference evidence="1" key="1">
    <citation type="journal article" date="2011" name="PLoS Biol.">
        <title>Gene gain and loss during evolution of obligate parasitism in the white rust pathogen of Arabidopsis thaliana.</title>
        <authorList>
            <person name="Kemen E."/>
            <person name="Gardiner A."/>
            <person name="Schultz-Larsen T."/>
            <person name="Kemen A.C."/>
            <person name="Balmuth A.L."/>
            <person name="Robert-Seilaniantz A."/>
            <person name="Bailey K."/>
            <person name="Holub E."/>
            <person name="Studholme D.J."/>
            <person name="Maclean D."/>
            <person name="Jones J.D."/>
        </authorList>
    </citation>
    <scope>NUCLEOTIDE SEQUENCE</scope>
</reference>
<proteinExistence type="predicted"/>
<name>F0WZT4_9STRA</name>
<reference evidence="1" key="2">
    <citation type="submission" date="2011-02" db="EMBL/GenBank/DDBJ databases">
        <authorList>
            <person name="MacLean D."/>
        </authorList>
    </citation>
    <scope>NUCLEOTIDE SEQUENCE</scope>
</reference>
<dbReference type="AlphaFoldDB" id="F0WZT4"/>
<dbReference type="HOGENOM" id="CLU_2854341_0_0_1"/>